<feature type="domain" description="NAD-dependent epimerase/dehydratase" evidence="1">
    <location>
        <begin position="4"/>
        <end position="217"/>
    </location>
</feature>
<dbReference type="AlphaFoldDB" id="A0A9Q9MQA6"/>
<keyword evidence="3" id="KW-1185">Reference proteome</keyword>
<dbReference type="PROSITE" id="PS51257">
    <property type="entry name" value="PROKAR_LIPOPROTEIN"/>
    <property type="match status" value="1"/>
</dbReference>
<dbReference type="RefSeq" id="WP_033360271.1">
    <property type="nucleotide sequence ID" value="NZ_CP073767.1"/>
</dbReference>
<gene>
    <name evidence="2" type="ORF">Daura_15240</name>
</gene>
<evidence type="ECO:0000313" key="3">
    <source>
        <dbReference type="Proteomes" id="UP001058003"/>
    </source>
</evidence>
<dbReference type="InterPro" id="IPR050177">
    <property type="entry name" value="Lipid_A_modif_metabolic_enz"/>
</dbReference>
<name>A0A9Q9MQA6_9ACTN</name>
<organism evidence="2 3">
    <name type="scientific">Dactylosporangium aurantiacum</name>
    <dbReference type="NCBI Taxonomy" id="35754"/>
    <lineage>
        <taxon>Bacteria</taxon>
        <taxon>Bacillati</taxon>
        <taxon>Actinomycetota</taxon>
        <taxon>Actinomycetes</taxon>
        <taxon>Micromonosporales</taxon>
        <taxon>Micromonosporaceae</taxon>
        <taxon>Dactylosporangium</taxon>
    </lineage>
</organism>
<dbReference type="SUPFAM" id="SSF51735">
    <property type="entry name" value="NAD(P)-binding Rossmann-fold domains"/>
    <property type="match status" value="1"/>
</dbReference>
<dbReference type="Pfam" id="PF01370">
    <property type="entry name" value="Epimerase"/>
    <property type="match status" value="1"/>
</dbReference>
<accession>A0A9Q9MQA6</accession>
<dbReference type="CDD" id="cd05265">
    <property type="entry name" value="SDR_a1"/>
    <property type="match status" value="1"/>
</dbReference>
<dbReference type="EMBL" id="CP073767">
    <property type="protein sequence ID" value="UWZ57387.1"/>
    <property type="molecule type" value="Genomic_DNA"/>
</dbReference>
<dbReference type="InterPro" id="IPR036291">
    <property type="entry name" value="NAD(P)-bd_dom_sf"/>
</dbReference>
<reference evidence="2" key="1">
    <citation type="submission" date="2021-04" db="EMBL/GenBank/DDBJ databases">
        <title>Dactylosporangium aurantiacum NRRL B-8018 full assembly.</title>
        <authorList>
            <person name="Hartkoorn R.C."/>
            <person name="Beaudoing E."/>
            <person name="Hot D."/>
        </authorList>
    </citation>
    <scope>NUCLEOTIDE SEQUENCE</scope>
    <source>
        <strain evidence="2">NRRL B-8018</strain>
    </source>
</reference>
<sequence>MKVLFIGGSGIISSACSELAVRRGIDLHVLNRGTSTTRPLPDGVTVLRGDIRDPDSARAALAGHTFDAVVDWVAFTTDHVRADIELFRGRTGQYVFISSASAYQTPPARLPVTESSPLRNPFWQYSRDKIACEDLLVRQYRDEGFPATIVRPSHTYDRTLVPFDGGWTALARMRQGREVVIHGDGTSLWTLTHHEDFAKGFVPLLGHPRAVGDVFQITSDDVLTWNQIAEHLAAALGVQARLVHVPSDAIAAADPEWGAGLLGDKAHSMVFDNSKLRALVPDYVATIPFHVGAREIVAWFDEDPSRQVVDERLDKVMDDLVARYRV</sequence>
<dbReference type="KEGG" id="daur:Daura_15240"/>
<dbReference type="Gene3D" id="3.40.50.720">
    <property type="entry name" value="NAD(P)-binding Rossmann-like Domain"/>
    <property type="match status" value="1"/>
</dbReference>
<dbReference type="OrthoDB" id="9776016at2"/>
<protein>
    <submittedName>
        <fullName evidence="2">SDR family oxidoreductase</fullName>
    </submittedName>
</protein>
<dbReference type="Proteomes" id="UP001058003">
    <property type="component" value="Chromosome"/>
</dbReference>
<dbReference type="PANTHER" id="PTHR43245">
    <property type="entry name" value="BIFUNCTIONAL POLYMYXIN RESISTANCE PROTEIN ARNA"/>
    <property type="match status" value="1"/>
</dbReference>
<evidence type="ECO:0000259" key="1">
    <source>
        <dbReference type="Pfam" id="PF01370"/>
    </source>
</evidence>
<evidence type="ECO:0000313" key="2">
    <source>
        <dbReference type="EMBL" id="UWZ57387.1"/>
    </source>
</evidence>
<dbReference type="InterPro" id="IPR001509">
    <property type="entry name" value="Epimerase_deHydtase"/>
</dbReference>
<proteinExistence type="predicted"/>